<organism evidence="5 6">
    <name type="scientific">Parablautia intestinalis</name>
    <dbReference type="NCBI Taxonomy" id="2320100"/>
    <lineage>
        <taxon>Bacteria</taxon>
        <taxon>Bacillati</taxon>
        <taxon>Bacillota</taxon>
        <taxon>Clostridia</taxon>
        <taxon>Lachnospirales</taxon>
        <taxon>Lachnospiraceae</taxon>
        <taxon>Parablautia</taxon>
    </lineage>
</organism>
<gene>
    <name evidence="5" type="ORF">D7V94_04650</name>
</gene>
<reference evidence="5 6" key="1">
    <citation type="submission" date="2018-09" db="EMBL/GenBank/DDBJ databases">
        <title>Murine metabolic-syndrome-specific gut microbial biobank.</title>
        <authorList>
            <person name="Liu C."/>
        </authorList>
    </citation>
    <scope>NUCLEOTIDE SEQUENCE [LARGE SCALE GENOMIC DNA]</scope>
    <source>
        <strain evidence="5 6">0.1xD8-82</strain>
    </source>
</reference>
<dbReference type="Pfam" id="PF01420">
    <property type="entry name" value="Methylase_S"/>
    <property type="match status" value="2"/>
</dbReference>
<feature type="domain" description="Type I restriction modification DNA specificity" evidence="4">
    <location>
        <begin position="195"/>
        <end position="347"/>
    </location>
</feature>
<keyword evidence="5" id="KW-0378">Hydrolase</keyword>
<protein>
    <submittedName>
        <fullName evidence="5">Restriction endonuclease subunit S</fullName>
    </submittedName>
</protein>
<name>A0A3A9APQ1_9FIRM</name>
<evidence type="ECO:0000256" key="2">
    <source>
        <dbReference type="ARBA" id="ARBA00022747"/>
    </source>
</evidence>
<dbReference type="Gene3D" id="3.90.220.20">
    <property type="entry name" value="DNA methylase specificity domains"/>
    <property type="match status" value="2"/>
</dbReference>
<evidence type="ECO:0000313" key="6">
    <source>
        <dbReference type="Proteomes" id="UP000280696"/>
    </source>
</evidence>
<proteinExistence type="inferred from homology"/>
<feature type="domain" description="Type I restriction modification DNA specificity" evidence="4">
    <location>
        <begin position="12"/>
        <end position="171"/>
    </location>
</feature>
<evidence type="ECO:0000256" key="1">
    <source>
        <dbReference type="ARBA" id="ARBA00010923"/>
    </source>
</evidence>
<dbReference type="GO" id="GO:0009307">
    <property type="term" value="P:DNA restriction-modification system"/>
    <property type="evidence" value="ECO:0007669"/>
    <property type="project" value="UniProtKB-KW"/>
</dbReference>
<evidence type="ECO:0000256" key="3">
    <source>
        <dbReference type="ARBA" id="ARBA00023125"/>
    </source>
</evidence>
<comment type="similarity">
    <text evidence="1">Belongs to the type-I restriction system S methylase family.</text>
</comment>
<keyword evidence="2" id="KW-0680">Restriction system</keyword>
<evidence type="ECO:0000259" key="4">
    <source>
        <dbReference type="Pfam" id="PF01420"/>
    </source>
</evidence>
<accession>A0A3A9APQ1</accession>
<comment type="caution">
    <text evidence="5">The sequence shown here is derived from an EMBL/GenBank/DDBJ whole genome shotgun (WGS) entry which is preliminary data.</text>
</comment>
<dbReference type="EMBL" id="RAYQ01000003">
    <property type="protein sequence ID" value="RKI93259.1"/>
    <property type="molecule type" value="Genomic_DNA"/>
</dbReference>
<dbReference type="InterPro" id="IPR044946">
    <property type="entry name" value="Restrct_endonuc_typeI_TRD_sf"/>
</dbReference>
<dbReference type="GO" id="GO:0004519">
    <property type="term" value="F:endonuclease activity"/>
    <property type="evidence" value="ECO:0007669"/>
    <property type="project" value="UniProtKB-KW"/>
</dbReference>
<keyword evidence="6" id="KW-1185">Reference proteome</keyword>
<dbReference type="AlphaFoldDB" id="A0A3A9APQ1"/>
<dbReference type="OrthoDB" id="5109672at2"/>
<dbReference type="GO" id="GO:0003677">
    <property type="term" value="F:DNA binding"/>
    <property type="evidence" value="ECO:0007669"/>
    <property type="project" value="UniProtKB-KW"/>
</dbReference>
<evidence type="ECO:0000313" key="5">
    <source>
        <dbReference type="EMBL" id="RKI93259.1"/>
    </source>
</evidence>
<dbReference type="InterPro" id="IPR000055">
    <property type="entry name" value="Restrct_endonuc_typeI_TRD"/>
</dbReference>
<sequence>MITMLKLTDRKWEAIPIIKIFDKLEAGKGKGLNHLIQVKQGIPYIGATNRNNGVMCYVEDNEISHKMIQDGNCIGFIKNGDGSAGYAIYKHKPFISTNDVIYGYADWLNLYTGLFFVTAQDMIEKKYSHGYKRNQQHLRGDKVMLPVTNAGKPDYKFMEDYIRELKKEKIDRYLKYLNKHVAKTEYQNIPAINEKKWKDFFLIDIFPEIKRGKRLKNEEHIAGSIPYVSSSALNNGIDDFVGNERKVRKYKNCLSLANSGSVGSCFYEPFEFIASDHVTHLQNDNFSMYTYLFIATMARRLSEKYNFNREISDTRIRREKILLPITDDETPDYAYMDQFIKNLMVEKYKQYSKKITSRHKARAGN</sequence>
<dbReference type="Proteomes" id="UP000280696">
    <property type="component" value="Unassembled WGS sequence"/>
</dbReference>
<keyword evidence="5" id="KW-0540">Nuclease</keyword>
<keyword evidence="5" id="KW-0255">Endonuclease</keyword>
<dbReference type="SUPFAM" id="SSF116734">
    <property type="entry name" value="DNA methylase specificity domain"/>
    <property type="match status" value="2"/>
</dbReference>
<keyword evidence="3" id="KW-0238">DNA-binding</keyword>